<dbReference type="CDD" id="cd00090">
    <property type="entry name" value="HTH_ARSR"/>
    <property type="match status" value="1"/>
</dbReference>
<dbReference type="InterPro" id="IPR019887">
    <property type="entry name" value="Tscrpt_reg_AsnC/Lrp_C"/>
</dbReference>
<dbReference type="InterPro" id="IPR011008">
    <property type="entry name" value="Dimeric_a/b-barrel"/>
</dbReference>
<dbReference type="SUPFAM" id="SSF54909">
    <property type="entry name" value="Dimeric alpha+beta barrel"/>
    <property type="match status" value="1"/>
</dbReference>
<dbReference type="Gene3D" id="1.10.10.10">
    <property type="entry name" value="Winged helix-like DNA-binding domain superfamily/Winged helix DNA-binding domain"/>
    <property type="match status" value="1"/>
</dbReference>
<dbReference type="SUPFAM" id="SSF46785">
    <property type="entry name" value="Winged helix' DNA-binding domain"/>
    <property type="match status" value="1"/>
</dbReference>
<proteinExistence type="predicted"/>
<keyword evidence="3" id="KW-0804">Transcription</keyword>
<dbReference type="GO" id="GO:0043565">
    <property type="term" value="F:sequence-specific DNA binding"/>
    <property type="evidence" value="ECO:0007669"/>
    <property type="project" value="InterPro"/>
</dbReference>
<dbReference type="PRINTS" id="PR00033">
    <property type="entry name" value="HTHASNC"/>
</dbReference>
<dbReference type="InterPro" id="IPR036388">
    <property type="entry name" value="WH-like_DNA-bd_sf"/>
</dbReference>
<evidence type="ECO:0000256" key="1">
    <source>
        <dbReference type="ARBA" id="ARBA00023015"/>
    </source>
</evidence>
<gene>
    <name evidence="5" type="ORF">SAMN03080615_00493</name>
</gene>
<evidence type="ECO:0000259" key="4">
    <source>
        <dbReference type="PROSITE" id="PS50956"/>
    </source>
</evidence>
<protein>
    <submittedName>
        <fullName evidence="5">Transcriptional regulator, AsnC family</fullName>
    </submittedName>
</protein>
<dbReference type="PANTHER" id="PTHR30154">
    <property type="entry name" value="LEUCINE-RESPONSIVE REGULATORY PROTEIN"/>
    <property type="match status" value="1"/>
</dbReference>
<organism evidence="5 6">
    <name type="scientific">Amphritea atlantica</name>
    <dbReference type="NCBI Taxonomy" id="355243"/>
    <lineage>
        <taxon>Bacteria</taxon>
        <taxon>Pseudomonadati</taxon>
        <taxon>Pseudomonadota</taxon>
        <taxon>Gammaproteobacteria</taxon>
        <taxon>Oceanospirillales</taxon>
        <taxon>Oceanospirillaceae</taxon>
        <taxon>Amphritea</taxon>
    </lineage>
</organism>
<dbReference type="Pfam" id="PF01037">
    <property type="entry name" value="AsnC_trans_reg"/>
    <property type="match status" value="1"/>
</dbReference>
<dbReference type="Proteomes" id="UP000198749">
    <property type="component" value="Unassembled WGS sequence"/>
</dbReference>
<dbReference type="InterPro" id="IPR011991">
    <property type="entry name" value="ArsR-like_HTH"/>
</dbReference>
<accession>A0A1H9DDX3</accession>
<keyword evidence="1" id="KW-0805">Transcription regulation</keyword>
<dbReference type="Pfam" id="PF13412">
    <property type="entry name" value="HTH_24"/>
    <property type="match status" value="1"/>
</dbReference>
<keyword evidence="2" id="KW-0238">DNA-binding</keyword>
<dbReference type="PROSITE" id="PS00519">
    <property type="entry name" value="HTH_ASNC_1"/>
    <property type="match status" value="1"/>
</dbReference>
<dbReference type="STRING" id="355243.SAMN03080615_00493"/>
<evidence type="ECO:0000313" key="6">
    <source>
        <dbReference type="Proteomes" id="UP000198749"/>
    </source>
</evidence>
<reference evidence="6" key="1">
    <citation type="submission" date="2016-10" db="EMBL/GenBank/DDBJ databases">
        <authorList>
            <person name="Varghese N."/>
            <person name="Submissions S."/>
        </authorList>
    </citation>
    <scope>NUCLEOTIDE SEQUENCE [LARGE SCALE GENOMIC DNA]</scope>
    <source>
        <strain evidence="6">DSM 18887</strain>
    </source>
</reference>
<dbReference type="RefSeq" id="WP_091353431.1">
    <property type="nucleotide sequence ID" value="NZ_AP025284.1"/>
</dbReference>
<dbReference type="SMART" id="SM00344">
    <property type="entry name" value="HTH_ASNC"/>
    <property type="match status" value="1"/>
</dbReference>
<evidence type="ECO:0000256" key="3">
    <source>
        <dbReference type="ARBA" id="ARBA00023163"/>
    </source>
</evidence>
<dbReference type="InterPro" id="IPR036390">
    <property type="entry name" value="WH_DNA-bd_sf"/>
</dbReference>
<dbReference type="AlphaFoldDB" id="A0A1H9DDX3"/>
<dbReference type="PROSITE" id="PS50956">
    <property type="entry name" value="HTH_ASNC_2"/>
    <property type="match status" value="1"/>
</dbReference>
<dbReference type="InterPro" id="IPR019885">
    <property type="entry name" value="Tscrpt_reg_HTH_AsnC-type_CS"/>
</dbReference>
<sequence length="153" mass="17628">MDSIDNKILNLLQQDITLPVAEIAERVNLSTTPCWKRIKRLEENGVIKARVALLDSAKVGAGVSVFVHIKTQQHEEQWLTRFAHSISRFDEVMECYRMAGEWDYLLRVATRDIESFDRFYKKLISEVDGLTDVTSSFAMEEIKFSTRLPLSNC</sequence>
<evidence type="ECO:0000313" key="5">
    <source>
        <dbReference type="EMBL" id="SEQ11589.1"/>
    </source>
</evidence>
<dbReference type="OrthoDB" id="8590699at2"/>
<dbReference type="GO" id="GO:0006355">
    <property type="term" value="P:regulation of DNA-templated transcription"/>
    <property type="evidence" value="ECO:0007669"/>
    <property type="project" value="UniProtKB-ARBA"/>
</dbReference>
<dbReference type="PANTHER" id="PTHR30154:SF17">
    <property type="entry name" value="DNA-BINDING TRANSCRIPTIONAL ACTIVATOR DECR"/>
    <property type="match status" value="1"/>
</dbReference>
<keyword evidence="6" id="KW-1185">Reference proteome</keyword>
<dbReference type="Gene3D" id="3.30.70.920">
    <property type="match status" value="1"/>
</dbReference>
<evidence type="ECO:0000256" key="2">
    <source>
        <dbReference type="ARBA" id="ARBA00023125"/>
    </source>
</evidence>
<dbReference type="InterPro" id="IPR019888">
    <property type="entry name" value="Tscrpt_reg_AsnC-like"/>
</dbReference>
<dbReference type="GO" id="GO:0043200">
    <property type="term" value="P:response to amino acid"/>
    <property type="evidence" value="ECO:0007669"/>
    <property type="project" value="TreeGrafter"/>
</dbReference>
<name>A0A1H9DDX3_9GAMM</name>
<dbReference type="InterPro" id="IPR000485">
    <property type="entry name" value="AsnC-type_HTH_dom"/>
</dbReference>
<dbReference type="EMBL" id="FOGB01000001">
    <property type="protein sequence ID" value="SEQ11589.1"/>
    <property type="molecule type" value="Genomic_DNA"/>
</dbReference>
<dbReference type="GO" id="GO:0005829">
    <property type="term" value="C:cytosol"/>
    <property type="evidence" value="ECO:0007669"/>
    <property type="project" value="TreeGrafter"/>
</dbReference>
<feature type="domain" description="HTH asnC-type" evidence="4">
    <location>
        <begin position="1"/>
        <end position="62"/>
    </location>
</feature>